<protein>
    <submittedName>
        <fullName evidence="9">Exopolysaccharide biosynthesis polyprenyl glycosylphosphotransferase</fullName>
    </submittedName>
</protein>
<dbReference type="RefSeq" id="WP_175530258.1">
    <property type="nucleotide sequence ID" value="NZ_FNLL01000002.1"/>
</dbReference>
<dbReference type="PANTHER" id="PTHR30576">
    <property type="entry name" value="COLANIC BIOSYNTHESIS UDP-GLUCOSE LIPID CARRIER TRANSFERASE"/>
    <property type="match status" value="1"/>
</dbReference>
<evidence type="ECO:0000256" key="4">
    <source>
        <dbReference type="ARBA" id="ARBA00022692"/>
    </source>
</evidence>
<proteinExistence type="inferred from homology"/>
<organism evidence="9 10">
    <name type="scientific">Desulfobacula phenolica</name>
    <dbReference type="NCBI Taxonomy" id="90732"/>
    <lineage>
        <taxon>Bacteria</taxon>
        <taxon>Pseudomonadati</taxon>
        <taxon>Thermodesulfobacteriota</taxon>
        <taxon>Desulfobacteria</taxon>
        <taxon>Desulfobacterales</taxon>
        <taxon>Desulfobacteraceae</taxon>
        <taxon>Desulfobacula</taxon>
    </lineage>
</organism>
<feature type="transmembrane region" description="Helical" evidence="7">
    <location>
        <begin position="294"/>
        <end position="318"/>
    </location>
</feature>
<evidence type="ECO:0000256" key="3">
    <source>
        <dbReference type="ARBA" id="ARBA00022679"/>
    </source>
</evidence>
<dbReference type="GO" id="GO:0016780">
    <property type="term" value="F:phosphotransferase activity, for other substituted phosphate groups"/>
    <property type="evidence" value="ECO:0007669"/>
    <property type="project" value="TreeGrafter"/>
</dbReference>
<dbReference type="PANTHER" id="PTHR30576:SF10">
    <property type="entry name" value="SLL5057 PROTEIN"/>
    <property type="match status" value="1"/>
</dbReference>
<dbReference type="InterPro" id="IPR003362">
    <property type="entry name" value="Bact_transf"/>
</dbReference>
<dbReference type="Pfam" id="PF02397">
    <property type="entry name" value="Bac_transf"/>
    <property type="match status" value="1"/>
</dbReference>
<name>A0A1H2DU30_9BACT</name>
<dbReference type="InterPro" id="IPR017475">
    <property type="entry name" value="EPS_sugar_tfrase"/>
</dbReference>
<dbReference type="Pfam" id="PF13727">
    <property type="entry name" value="CoA_binding_3"/>
    <property type="match status" value="1"/>
</dbReference>
<evidence type="ECO:0000313" key="10">
    <source>
        <dbReference type="Proteomes" id="UP000199608"/>
    </source>
</evidence>
<evidence type="ECO:0000256" key="1">
    <source>
        <dbReference type="ARBA" id="ARBA00004141"/>
    </source>
</evidence>
<dbReference type="EMBL" id="FNLL01000002">
    <property type="protein sequence ID" value="SDT86362.1"/>
    <property type="molecule type" value="Genomic_DNA"/>
</dbReference>
<keyword evidence="4 7" id="KW-0812">Transmembrane</keyword>
<evidence type="ECO:0000313" key="9">
    <source>
        <dbReference type="EMBL" id="SDT86362.1"/>
    </source>
</evidence>
<dbReference type="Gene3D" id="3.40.50.720">
    <property type="entry name" value="NAD(P)-binding Rossmann-like Domain"/>
    <property type="match status" value="1"/>
</dbReference>
<evidence type="ECO:0000256" key="5">
    <source>
        <dbReference type="ARBA" id="ARBA00022989"/>
    </source>
</evidence>
<feature type="transmembrane region" description="Helical" evidence="7">
    <location>
        <begin position="112"/>
        <end position="135"/>
    </location>
</feature>
<gene>
    <name evidence="9" type="ORF">SAMN04487931_102192</name>
</gene>
<feature type="domain" description="Bacterial sugar transferase" evidence="8">
    <location>
        <begin position="292"/>
        <end position="479"/>
    </location>
</feature>
<keyword evidence="10" id="KW-1185">Reference proteome</keyword>
<comment type="similarity">
    <text evidence="2">Belongs to the bacterial sugar transferase family.</text>
</comment>
<feature type="transmembrane region" description="Helical" evidence="7">
    <location>
        <begin position="56"/>
        <end position="76"/>
    </location>
</feature>
<comment type="subcellular location">
    <subcellularLocation>
        <location evidence="1">Membrane</location>
        <topology evidence="1">Multi-pass membrane protein</topology>
    </subcellularLocation>
</comment>
<evidence type="ECO:0000256" key="7">
    <source>
        <dbReference type="SAM" id="Phobius"/>
    </source>
</evidence>
<evidence type="ECO:0000256" key="2">
    <source>
        <dbReference type="ARBA" id="ARBA00006464"/>
    </source>
</evidence>
<dbReference type="Proteomes" id="UP000199608">
    <property type="component" value="Unassembled WGS sequence"/>
</dbReference>
<accession>A0A1H2DU30</accession>
<dbReference type="GO" id="GO:0016020">
    <property type="term" value="C:membrane"/>
    <property type="evidence" value="ECO:0007669"/>
    <property type="project" value="UniProtKB-SubCell"/>
</dbReference>
<evidence type="ECO:0000259" key="8">
    <source>
        <dbReference type="Pfam" id="PF02397"/>
    </source>
</evidence>
<sequence>MFKDQKEYVRLTQITSDFISLLILYFLIIPVLTFFLKSLPFFSALASKSFFYKNFLYIQFSPLIVLFPPVFIYFSNCYKTKYLFSLKTISYQSILLCLITTTLLLLPFKKMGFTFIVNLTFCLLSATVLWLILAFNRFLIKHTITHETSHKNIIKHILLVGVGPNALEIADHINQHPEKGLRIVGFLSEQQNDIGKIISGKPVLGLVNNLSEITLAHYSDYILCTTTLNSKATLDFVSTTCATIGLNFATTELELHHKYIEPFTINHLESIGSIQIKIFKFIYRTPKYIFFKRCFDFSGSSLLISLCLPFWIVIAIAIKLSSPGPVLFRQERIGKYGKKFILFKFRTMVKGAEKIQHELMHLNEMNGPAFKIKNDPRQTITGKLLRRTSLDELPQLFNVFRGDISLVGPRPAIEREVHLYRPWERKRLSVVQGITCIWQVSGRNNIKFDEWMKLDLMYIENWSIPLDLIILMKTIPAVIFKNGAY</sequence>
<feature type="transmembrane region" description="Helical" evidence="7">
    <location>
        <begin position="88"/>
        <end position="106"/>
    </location>
</feature>
<feature type="transmembrane region" description="Helical" evidence="7">
    <location>
        <begin position="18"/>
        <end position="36"/>
    </location>
</feature>
<reference evidence="10" key="1">
    <citation type="submission" date="2016-10" db="EMBL/GenBank/DDBJ databases">
        <authorList>
            <person name="Varghese N."/>
            <person name="Submissions S."/>
        </authorList>
    </citation>
    <scope>NUCLEOTIDE SEQUENCE [LARGE SCALE GENOMIC DNA]</scope>
    <source>
        <strain evidence="10">DSM 3384</strain>
    </source>
</reference>
<dbReference type="NCBIfam" id="TIGR03025">
    <property type="entry name" value="EPS_sugtrans"/>
    <property type="match status" value="1"/>
</dbReference>
<evidence type="ECO:0000256" key="6">
    <source>
        <dbReference type="ARBA" id="ARBA00023136"/>
    </source>
</evidence>
<keyword evidence="6 7" id="KW-0472">Membrane</keyword>
<dbReference type="AlphaFoldDB" id="A0A1H2DU30"/>
<keyword evidence="3 9" id="KW-0808">Transferase</keyword>
<keyword evidence="5 7" id="KW-1133">Transmembrane helix</keyword>